<dbReference type="STRING" id="157910.SAMN05445850_3744"/>
<proteinExistence type="predicted"/>
<feature type="coiled-coil region" evidence="1">
    <location>
        <begin position="240"/>
        <end position="295"/>
    </location>
</feature>
<protein>
    <submittedName>
        <fullName evidence="3">Capsular polysaccharide transport system permease protein</fullName>
    </submittedName>
</protein>
<name>A0A1H1IVX0_9BURK</name>
<evidence type="ECO:0000256" key="2">
    <source>
        <dbReference type="SAM" id="Phobius"/>
    </source>
</evidence>
<keyword evidence="4" id="KW-1185">Reference proteome</keyword>
<dbReference type="RefSeq" id="WP_244144924.1">
    <property type="nucleotide sequence ID" value="NZ_FNKX01000002.1"/>
</dbReference>
<organism evidence="3 4">
    <name type="scientific">Paraburkholderia tuberum</name>
    <dbReference type="NCBI Taxonomy" id="157910"/>
    <lineage>
        <taxon>Bacteria</taxon>
        <taxon>Pseudomonadati</taxon>
        <taxon>Pseudomonadota</taxon>
        <taxon>Betaproteobacteria</taxon>
        <taxon>Burkholderiales</taxon>
        <taxon>Burkholderiaceae</taxon>
        <taxon>Paraburkholderia</taxon>
    </lineage>
</organism>
<keyword evidence="2" id="KW-1133">Transmembrane helix</keyword>
<keyword evidence="2" id="KW-0812">Transmembrane</keyword>
<dbReference type="GO" id="GO:0005886">
    <property type="term" value="C:plasma membrane"/>
    <property type="evidence" value="ECO:0007669"/>
    <property type="project" value="TreeGrafter"/>
</dbReference>
<dbReference type="GO" id="GO:0004713">
    <property type="term" value="F:protein tyrosine kinase activity"/>
    <property type="evidence" value="ECO:0007669"/>
    <property type="project" value="TreeGrafter"/>
</dbReference>
<evidence type="ECO:0000313" key="4">
    <source>
        <dbReference type="Proteomes" id="UP000199365"/>
    </source>
</evidence>
<accession>A0A1H1IVX0</accession>
<dbReference type="PANTHER" id="PTHR32309:SF13">
    <property type="entry name" value="FERRIC ENTEROBACTIN TRANSPORT PROTEIN FEPE"/>
    <property type="match status" value="1"/>
</dbReference>
<evidence type="ECO:0000313" key="3">
    <source>
        <dbReference type="EMBL" id="SDR41852.1"/>
    </source>
</evidence>
<dbReference type="Proteomes" id="UP000199365">
    <property type="component" value="Unassembled WGS sequence"/>
</dbReference>
<feature type="transmembrane region" description="Helical" evidence="2">
    <location>
        <begin position="364"/>
        <end position="383"/>
    </location>
</feature>
<sequence>MNESLVPTNSGVIARMGAVFGQCKDALFSVKVFKLLVRVIIAFTILSVPYWLLFASDRYVSNAIVIVQRTDQVNGPQVSIPLNISGLAGSSTPNSADQLLLTQYLLSVDMLEKLDAAFDLRSHYSGRSHDPISRMLFKNEPIELFYQYWLSRVDVEYDQYNGVIDIQVQAYDARTAREIVEFMIREGQAQMNLIGHQLAQSQVDFLTKEVTVTRELLLKDTQAMIDFQNHQGLVAPETTAQSLNALIATLEAQRTAVQTQLASLPSTLNANQPTVVMLRKNLAAIEQQIMQKRAELASPSKKTLNYTVEEFQRLQMQVDFARDLYKTALSALEQGRLDAARTLKMVSVLQTPTKPVYPVEPSRLYNALVTLLIGLALIGVLKLTESIILDHVD</sequence>
<keyword evidence="1" id="KW-0175">Coiled coil</keyword>
<dbReference type="PANTHER" id="PTHR32309">
    <property type="entry name" value="TYROSINE-PROTEIN KINASE"/>
    <property type="match status" value="1"/>
</dbReference>
<keyword evidence="2" id="KW-0472">Membrane</keyword>
<dbReference type="EMBL" id="FNKX01000002">
    <property type="protein sequence ID" value="SDR41852.1"/>
    <property type="molecule type" value="Genomic_DNA"/>
</dbReference>
<dbReference type="AlphaFoldDB" id="A0A1H1IVX0"/>
<feature type="transmembrane region" description="Helical" evidence="2">
    <location>
        <begin position="35"/>
        <end position="54"/>
    </location>
</feature>
<dbReference type="InterPro" id="IPR050445">
    <property type="entry name" value="Bact_polysacc_biosynth/exp"/>
</dbReference>
<evidence type="ECO:0000256" key="1">
    <source>
        <dbReference type="SAM" id="Coils"/>
    </source>
</evidence>
<reference evidence="4" key="1">
    <citation type="submission" date="2016-10" db="EMBL/GenBank/DDBJ databases">
        <authorList>
            <person name="Varghese N."/>
            <person name="Submissions S."/>
        </authorList>
    </citation>
    <scope>NUCLEOTIDE SEQUENCE [LARGE SCALE GENOMIC DNA]</scope>
    <source>
        <strain evidence="4">DUS833</strain>
    </source>
</reference>
<gene>
    <name evidence="3" type="ORF">SAMN05445850_3744</name>
</gene>